<accession>A0A1G7Z9Y8</accession>
<protein>
    <recommendedName>
        <fullName evidence="1">Serine aminopeptidase S33 domain-containing protein</fullName>
    </recommendedName>
</protein>
<evidence type="ECO:0000313" key="2">
    <source>
        <dbReference type="EMBL" id="SDH05415.1"/>
    </source>
</evidence>
<reference evidence="2 3" key="1">
    <citation type="submission" date="2016-10" db="EMBL/GenBank/DDBJ databases">
        <authorList>
            <person name="de Groot N.N."/>
        </authorList>
    </citation>
    <scope>NUCLEOTIDE SEQUENCE [LARGE SCALE GENOMIC DNA]</scope>
    <source>
        <strain evidence="2 3">DSM 5885</strain>
    </source>
</reference>
<sequence length="235" mass="25803">MEILTYRDKRLALDFIPPTQPGRGIALSLHGGGLSTRASTDYLANCFTDRGIGWASFDCSGWGDSAGERSECSLADRRDDALIVLRHLGLPIDFLIGTSMGGYGALKLLEQTSARNLILFCPAAYASEAWSLRFGHGFSEAIRRPQSYLDSDAGDLCATYTGKVLYVAADHDAVIPKAVDDLYRTSFRQARRVDSLLLRDCPHPIHRWAIAKPERVEHIRSALSAFIDADLANAD</sequence>
<dbReference type="InterPro" id="IPR029058">
    <property type="entry name" value="AB_hydrolase_fold"/>
</dbReference>
<feature type="domain" description="Serine aminopeptidase S33" evidence="1">
    <location>
        <begin position="23"/>
        <end position="129"/>
    </location>
</feature>
<name>A0A1G7Z9Y8_9RHOO</name>
<gene>
    <name evidence="2" type="ORF">SAMN05660652_01115</name>
</gene>
<proteinExistence type="predicted"/>
<organism evidence="2 3">
    <name type="scientific">Propionivibrio dicarboxylicus</name>
    <dbReference type="NCBI Taxonomy" id="83767"/>
    <lineage>
        <taxon>Bacteria</taxon>
        <taxon>Pseudomonadati</taxon>
        <taxon>Pseudomonadota</taxon>
        <taxon>Betaproteobacteria</taxon>
        <taxon>Rhodocyclales</taxon>
        <taxon>Rhodocyclaceae</taxon>
        <taxon>Propionivibrio</taxon>
    </lineage>
</organism>
<dbReference type="Pfam" id="PF12146">
    <property type="entry name" value="Hydrolase_4"/>
    <property type="match status" value="1"/>
</dbReference>
<dbReference type="STRING" id="83767.SAMN05660652_01115"/>
<dbReference type="EMBL" id="FNCY01000003">
    <property type="protein sequence ID" value="SDH05415.1"/>
    <property type="molecule type" value="Genomic_DNA"/>
</dbReference>
<dbReference type="RefSeq" id="WP_176785761.1">
    <property type="nucleotide sequence ID" value="NZ_FNCY01000003.1"/>
</dbReference>
<evidence type="ECO:0000313" key="3">
    <source>
        <dbReference type="Proteomes" id="UP000198607"/>
    </source>
</evidence>
<dbReference type="Proteomes" id="UP000198607">
    <property type="component" value="Unassembled WGS sequence"/>
</dbReference>
<dbReference type="SUPFAM" id="SSF53474">
    <property type="entry name" value="alpha/beta-Hydrolases"/>
    <property type="match status" value="1"/>
</dbReference>
<dbReference type="InterPro" id="IPR022742">
    <property type="entry name" value="Hydrolase_4"/>
</dbReference>
<keyword evidence="3" id="KW-1185">Reference proteome</keyword>
<dbReference type="AlphaFoldDB" id="A0A1G7Z9Y8"/>
<evidence type="ECO:0000259" key="1">
    <source>
        <dbReference type="Pfam" id="PF12146"/>
    </source>
</evidence>
<dbReference type="Gene3D" id="3.40.50.1820">
    <property type="entry name" value="alpha/beta hydrolase"/>
    <property type="match status" value="1"/>
</dbReference>